<evidence type="ECO:0000313" key="2">
    <source>
        <dbReference type="EMBL" id="DAE30796.1"/>
    </source>
</evidence>
<name>A0A8S5RIJ9_9VIRU</name>
<proteinExistence type="predicted"/>
<evidence type="ECO:0000256" key="1">
    <source>
        <dbReference type="SAM" id="Phobius"/>
    </source>
</evidence>
<accession>A0A8S5RIJ9</accession>
<dbReference type="EMBL" id="BK059105">
    <property type="protein sequence ID" value="DAE30796.1"/>
    <property type="molecule type" value="Genomic_DNA"/>
</dbReference>
<sequence length="35" mass="4153">MACYRTRKIVISIVAFLFYFPLILNSFKRCLAIQI</sequence>
<organism evidence="2">
    <name type="scientific">virus sp. ctML55</name>
    <dbReference type="NCBI Taxonomy" id="2827627"/>
    <lineage>
        <taxon>Viruses</taxon>
    </lineage>
</organism>
<protein>
    <submittedName>
        <fullName evidence="2">Uncharacterized protein</fullName>
    </submittedName>
</protein>
<feature type="transmembrane region" description="Helical" evidence="1">
    <location>
        <begin position="9"/>
        <end position="27"/>
    </location>
</feature>
<keyword evidence="1" id="KW-0812">Transmembrane</keyword>
<keyword evidence="1" id="KW-0472">Membrane</keyword>
<keyword evidence="1" id="KW-1133">Transmembrane helix</keyword>
<reference evidence="2" key="1">
    <citation type="journal article" date="2021" name="Proc. Natl. Acad. Sci. U.S.A.">
        <title>A Catalog of Tens of Thousands of Viruses from Human Metagenomes Reveals Hidden Associations with Chronic Diseases.</title>
        <authorList>
            <person name="Tisza M.J."/>
            <person name="Buck C.B."/>
        </authorList>
    </citation>
    <scope>NUCLEOTIDE SEQUENCE</scope>
    <source>
        <strain evidence="2">CtML55</strain>
    </source>
</reference>